<evidence type="ECO:0000259" key="1">
    <source>
        <dbReference type="Pfam" id="PF13672"/>
    </source>
</evidence>
<accession>A0A3M8X8V1</accession>
<name>A0A3M8X8V1_9ACTN</name>
<keyword evidence="3" id="KW-1185">Reference proteome</keyword>
<evidence type="ECO:0000313" key="2">
    <source>
        <dbReference type="EMBL" id="RNG37381.1"/>
    </source>
</evidence>
<protein>
    <recommendedName>
        <fullName evidence="1">PPM-type phosphatase domain-containing protein</fullName>
    </recommendedName>
</protein>
<dbReference type="SUPFAM" id="SSF81606">
    <property type="entry name" value="PP2C-like"/>
    <property type="match status" value="1"/>
</dbReference>
<comment type="caution">
    <text evidence="2">The sequence shown here is derived from an EMBL/GenBank/DDBJ whole genome shotgun (WGS) entry which is preliminary data.</text>
</comment>
<organism evidence="2 3">
    <name type="scientific">Streptomyces botrytidirepellens</name>
    <dbReference type="NCBI Taxonomy" id="2486417"/>
    <lineage>
        <taxon>Bacteria</taxon>
        <taxon>Bacillati</taxon>
        <taxon>Actinomycetota</taxon>
        <taxon>Actinomycetes</taxon>
        <taxon>Kitasatosporales</taxon>
        <taxon>Streptomycetaceae</taxon>
        <taxon>Streptomyces</taxon>
    </lineage>
</organism>
<dbReference type="InterPro" id="IPR036457">
    <property type="entry name" value="PPM-type-like_dom_sf"/>
</dbReference>
<dbReference type="Proteomes" id="UP000275401">
    <property type="component" value="Unassembled WGS sequence"/>
</dbReference>
<dbReference type="EMBL" id="RIBZ01000032">
    <property type="protein sequence ID" value="RNG37381.1"/>
    <property type="molecule type" value="Genomic_DNA"/>
</dbReference>
<dbReference type="Gene3D" id="3.60.40.10">
    <property type="entry name" value="PPM-type phosphatase domain"/>
    <property type="match status" value="1"/>
</dbReference>
<dbReference type="AlphaFoldDB" id="A0A3M8X8V1"/>
<sequence>MTSPGMYICVAGCPGGDDRLSEDKIARAPGAVFVLDGESHVYDPTMLVGGWYANDLGDAVAEKAAAAPDADLRQLLEEAIGELAVVHGLTKKSPVAVSVSMVRQREQHVEALVLGDCTVVAVAKDRTVEVVRDDRPARVITACPELEAYQKRLQAGHGFDAEHRDLLARLNDSQRRHLNCPDGYWMAQALPEAARHAVVRSWPVADLAEVLIMTDGVSVAVEKYRLMSWTDMARLCRTHGPALVLDRIRQAELADPLGLRWPRKQQSDDKSLATMTLPAAE</sequence>
<dbReference type="RefSeq" id="WP_123098370.1">
    <property type="nucleotide sequence ID" value="NZ_RIBZ01000032.1"/>
</dbReference>
<dbReference type="Pfam" id="PF13672">
    <property type="entry name" value="PP2C_2"/>
    <property type="match status" value="1"/>
</dbReference>
<feature type="domain" description="PPM-type phosphatase" evidence="1">
    <location>
        <begin position="69"/>
        <end position="240"/>
    </location>
</feature>
<proteinExistence type="predicted"/>
<reference evidence="2 3" key="1">
    <citation type="submission" date="2018-11" db="EMBL/GenBank/DDBJ databases">
        <title>The Potential of Streptomyces as Biocontrol Agents against the Tomato grey mould, Botrytis cinerea (Gray mold) Frontiers in Microbiology.</title>
        <authorList>
            <person name="Li D."/>
        </authorList>
    </citation>
    <scope>NUCLEOTIDE SEQUENCE [LARGE SCALE GENOMIC DNA]</scope>
    <source>
        <strain evidence="2 3">NEAU-LD23</strain>
    </source>
</reference>
<gene>
    <name evidence="2" type="ORF">EEJ42_02380</name>
</gene>
<evidence type="ECO:0000313" key="3">
    <source>
        <dbReference type="Proteomes" id="UP000275401"/>
    </source>
</evidence>
<dbReference type="InterPro" id="IPR001932">
    <property type="entry name" value="PPM-type_phosphatase-like_dom"/>
</dbReference>